<dbReference type="EMBL" id="CAKOGP040001759">
    <property type="protein sequence ID" value="CAJ1950086.1"/>
    <property type="molecule type" value="Genomic_DNA"/>
</dbReference>
<keyword evidence="1" id="KW-0732">Signal</keyword>
<evidence type="ECO:0000256" key="1">
    <source>
        <dbReference type="SAM" id="SignalP"/>
    </source>
</evidence>
<organism evidence="2 3">
    <name type="scientific">Cylindrotheca closterium</name>
    <dbReference type="NCBI Taxonomy" id="2856"/>
    <lineage>
        <taxon>Eukaryota</taxon>
        <taxon>Sar</taxon>
        <taxon>Stramenopiles</taxon>
        <taxon>Ochrophyta</taxon>
        <taxon>Bacillariophyta</taxon>
        <taxon>Bacillariophyceae</taxon>
        <taxon>Bacillariophycidae</taxon>
        <taxon>Bacillariales</taxon>
        <taxon>Bacillariaceae</taxon>
        <taxon>Cylindrotheca</taxon>
    </lineage>
</organism>
<dbReference type="Proteomes" id="UP001295423">
    <property type="component" value="Unassembled WGS sequence"/>
</dbReference>
<evidence type="ECO:0000313" key="2">
    <source>
        <dbReference type="EMBL" id="CAJ1950086.1"/>
    </source>
</evidence>
<sequence length="300" mass="33414">MSLTILRLLFFLLLVYIHEGVHCLIFRPCSRSLSPRPNTKSRENGASALALGKISMAPVLVKFPTSQSTFSSETSQISNELVQELLLPPERRDQDRISSLAKQLVQTKVSFDPTECLDGPLYFSNVIEGPSPLWEKLGIPLISKNLQGQQYTYNSKEKSVINYAEIFGSALHLRAYGTYEQDVSSPLLEESENKENDPVSSFFQNAFSSLTPTTAQMPELLTCPIDFVVTVEKASICLGDNNRINIPISGQGYLRVLYADPKLRIFVSPKSTTDDRWEKEGLMVAQVAVDQKDPSFGLLS</sequence>
<feature type="chain" id="PRO_5042098695" evidence="1">
    <location>
        <begin position="24"/>
        <end position="300"/>
    </location>
</feature>
<feature type="signal peptide" evidence="1">
    <location>
        <begin position="1"/>
        <end position="23"/>
    </location>
</feature>
<accession>A0AAD2FRU6</accession>
<evidence type="ECO:0000313" key="3">
    <source>
        <dbReference type="Proteomes" id="UP001295423"/>
    </source>
</evidence>
<keyword evidence="3" id="KW-1185">Reference proteome</keyword>
<gene>
    <name evidence="2" type="ORF">CYCCA115_LOCUS12415</name>
</gene>
<dbReference type="AlphaFoldDB" id="A0AAD2FRU6"/>
<reference evidence="2" key="1">
    <citation type="submission" date="2023-08" db="EMBL/GenBank/DDBJ databases">
        <authorList>
            <person name="Audoor S."/>
            <person name="Bilcke G."/>
        </authorList>
    </citation>
    <scope>NUCLEOTIDE SEQUENCE</scope>
</reference>
<proteinExistence type="predicted"/>
<protein>
    <submittedName>
        <fullName evidence="2">Uncharacterized protein</fullName>
    </submittedName>
</protein>
<name>A0AAD2FRU6_9STRA</name>
<comment type="caution">
    <text evidence="2">The sequence shown here is derived from an EMBL/GenBank/DDBJ whole genome shotgun (WGS) entry which is preliminary data.</text>
</comment>